<keyword evidence="4" id="KW-0808">Transferase</keyword>
<dbReference type="Proteomes" id="UP000619376">
    <property type="component" value="Unassembled WGS sequence"/>
</dbReference>
<reference evidence="6" key="2">
    <citation type="journal article" date="2019" name="Int. J. Syst. Evol. Microbiol.">
        <title>The Global Catalogue of Microorganisms (GCM) 10K type strain sequencing project: providing services to taxonomists for standard genome sequencing and annotation.</title>
        <authorList>
            <consortium name="The Broad Institute Genomics Platform"/>
            <consortium name="The Broad Institute Genome Sequencing Center for Infectious Disease"/>
            <person name="Wu L."/>
            <person name="Ma J."/>
        </authorList>
    </citation>
    <scope>NUCLEOTIDE SEQUENCE [LARGE SCALE GENOMIC DNA]</scope>
    <source>
        <strain evidence="6">CGMCC 1.18437</strain>
    </source>
</reference>
<dbReference type="Gene3D" id="3.40.50.300">
    <property type="entry name" value="P-loop containing nucleotide triphosphate hydrolases"/>
    <property type="match status" value="1"/>
</dbReference>
<evidence type="ECO:0000256" key="2">
    <source>
        <dbReference type="PIRSR" id="PIRSR007531-2"/>
    </source>
</evidence>
<feature type="binding site" evidence="2">
    <location>
        <begin position="10"/>
        <end position="17"/>
    </location>
    <ligand>
        <name>ATP</name>
        <dbReference type="ChEBI" id="CHEBI:30616"/>
    </ligand>
</feature>
<reference evidence="3" key="4">
    <citation type="submission" date="2024-05" db="EMBL/GenBank/DDBJ databases">
        <authorList>
            <person name="Sun Q."/>
            <person name="Zhou Y."/>
        </authorList>
    </citation>
    <scope>NUCLEOTIDE SEQUENCE</scope>
    <source>
        <strain evidence="3">CGMCC 1.18437</strain>
    </source>
</reference>
<evidence type="ECO:0000313" key="5">
    <source>
        <dbReference type="Proteomes" id="UP000539473"/>
    </source>
</evidence>
<proteinExistence type="predicted"/>
<comment type="caution">
    <text evidence="4">The sequence shown here is derived from an EMBL/GenBank/DDBJ whole genome shotgun (WGS) entry which is preliminary data.</text>
</comment>
<sequence>METQVIVLNGGSSAGKSSIARGLQDLLPAPWLTLGTDTLVAALPASLREAGSGIGFGPDGQVKTGAVFRALDVAWSAGVAQIARSGARVIVDDVFLGGAASQARWHGALVGLAVLWVGVRCDPAVAEARERARGDRVPGMARTQADLVHVGVTYDLTVDTTHMDARSAAQHIAAHVM</sequence>
<dbReference type="AlphaFoldDB" id="A0A7W8NNZ1"/>
<reference evidence="3" key="1">
    <citation type="journal article" date="2014" name="Int. J. Syst. Evol. Microbiol.">
        <title>Complete genome of a new Firmicutes species belonging to the dominant human colonic microbiota ('Ruminococcus bicirculans') reveals two chromosomes and a selective capacity to utilize plant glucans.</title>
        <authorList>
            <consortium name="NISC Comparative Sequencing Program"/>
            <person name="Wegmann U."/>
            <person name="Louis P."/>
            <person name="Goesmann A."/>
            <person name="Henrissat B."/>
            <person name="Duncan S.H."/>
            <person name="Flint H.J."/>
        </authorList>
    </citation>
    <scope>NUCLEOTIDE SEQUENCE</scope>
    <source>
        <strain evidence="3">CGMCC 1.18437</strain>
    </source>
</reference>
<protein>
    <submittedName>
        <fullName evidence="4">Chloramphenicol 3-O phosphotransferase</fullName>
        <ecNumber evidence="4">2.7.1.-</ecNumber>
    </submittedName>
    <submittedName>
        <fullName evidence="3">O-phosphotransferase</fullName>
    </submittedName>
</protein>
<dbReference type="EMBL" id="BNAJ01000007">
    <property type="protein sequence ID" value="GHF50384.1"/>
    <property type="molecule type" value="Genomic_DNA"/>
</dbReference>
<dbReference type="NCBIfam" id="NF033114">
    <property type="entry name" value="phos_trans_CPT"/>
    <property type="match status" value="1"/>
</dbReference>
<organism evidence="4 5">
    <name type="scientific">Deinococcus metalli</name>
    <dbReference type="NCBI Taxonomy" id="1141878"/>
    <lineage>
        <taxon>Bacteria</taxon>
        <taxon>Thermotogati</taxon>
        <taxon>Deinococcota</taxon>
        <taxon>Deinococci</taxon>
        <taxon>Deinococcales</taxon>
        <taxon>Deinococcaceae</taxon>
        <taxon>Deinococcus</taxon>
    </lineage>
</organism>
<evidence type="ECO:0000313" key="4">
    <source>
        <dbReference type="EMBL" id="MBB5377434.1"/>
    </source>
</evidence>
<reference evidence="4 5" key="3">
    <citation type="submission" date="2020-08" db="EMBL/GenBank/DDBJ databases">
        <title>Genomic Encyclopedia of Type Strains, Phase IV (KMG-IV): sequencing the most valuable type-strain genomes for metagenomic binning, comparative biology and taxonomic classification.</title>
        <authorList>
            <person name="Goeker M."/>
        </authorList>
    </citation>
    <scope>NUCLEOTIDE SEQUENCE [LARGE SCALE GENOMIC DNA]</scope>
    <source>
        <strain evidence="4 5">DSM 27521</strain>
    </source>
</reference>
<dbReference type="EMBL" id="JACHFK010000007">
    <property type="protein sequence ID" value="MBB5377434.1"/>
    <property type="molecule type" value="Genomic_DNA"/>
</dbReference>
<dbReference type="SUPFAM" id="SSF52540">
    <property type="entry name" value="P-loop containing nucleoside triphosphate hydrolases"/>
    <property type="match status" value="1"/>
</dbReference>
<accession>A0A7W8NNZ1</accession>
<dbReference type="RefSeq" id="WP_184113003.1">
    <property type="nucleotide sequence ID" value="NZ_BNAJ01000007.1"/>
</dbReference>
<name>A0A7W8NNZ1_9DEIO</name>
<dbReference type="Proteomes" id="UP000539473">
    <property type="component" value="Unassembled WGS sequence"/>
</dbReference>
<feature type="active site" evidence="1">
    <location>
        <position position="37"/>
    </location>
</feature>
<dbReference type="EC" id="2.7.1.-" evidence="4"/>
<dbReference type="Pfam" id="PF07931">
    <property type="entry name" value="CPT"/>
    <property type="match status" value="1"/>
</dbReference>
<dbReference type="GO" id="GO:0005524">
    <property type="term" value="F:ATP binding"/>
    <property type="evidence" value="ECO:0007669"/>
    <property type="project" value="InterPro"/>
</dbReference>
<keyword evidence="6" id="KW-1185">Reference proteome</keyword>
<dbReference type="PIRSF" id="PIRSF007531">
    <property type="entry name" value="CPT"/>
    <property type="match status" value="1"/>
</dbReference>
<evidence type="ECO:0000313" key="6">
    <source>
        <dbReference type="Proteomes" id="UP000619376"/>
    </source>
</evidence>
<dbReference type="InterPro" id="IPR027417">
    <property type="entry name" value="P-loop_NTPase"/>
</dbReference>
<evidence type="ECO:0000313" key="3">
    <source>
        <dbReference type="EMBL" id="GHF50384.1"/>
    </source>
</evidence>
<evidence type="ECO:0000256" key="1">
    <source>
        <dbReference type="PIRSR" id="PIRSR007531-1"/>
    </source>
</evidence>
<dbReference type="InterPro" id="IPR012853">
    <property type="entry name" value="CPT"/>
</dbReference>
<dbReference type="GO" id="GO:0016740">
    <property type="term" value="F:transferase activity"/>
    <property type="evidence" value="ECO:0007669"/>
    <property type="project" value="UniProtKB-KW"/>
</dbReference>
<gene>
    <name evidence="3" type="ORF">GCM10017781_28620</name>
    <name evidence="4" type="ORF">HNQ07_002926</name>
</gene>